<name>A0ABX9A8Z5_9SPHN</name>
<dbReference type="PANTHER" id="PTHR32309:SF13">
    <property type="entry name" value="FERRIC ENTEROBACTIN TRANSPORT PROTEIN FEPE"/>
    <property type="match status" value="1"/>
</dbReference>
<organism evidence="11 12">
    <name type="scientific">Qipengyuania gelatinilytica</name>
    <dbReference type="NCBI Taxonomy" id="2867231"/>
    <lineage>
        <taxon>Bacteria</taxon>
        <taxon>Pseudomonadati</taxon>
        <taxon>Pseudomonadota</taxon>
        <taxon>Alphaproteobacteria</taxon>
        <taxon>Sphingomonadales</taxon>
        <taxon>Erythrobacteraceae</taxon>
        <taxon>Qipengyuania</taxon>
    </lineage>
</organism>
<comment type="subcellular location">
    <subcellularLocation>
        <location evidence="1">Cell membrane</location>
        <topology evidence="1">Multi-pass membrane protein</topology>
    </subcellularLocation>
</comment>
<dbReference type="InterPro" id="IPR050445">
    <property type="entry name" value="Bact_polysacc_biosynth/exp"/>
</dbReference>
<evidence type="ECO:0000313" key="12">
    <source>
        <dbReference type="Proteomes" id="UP000824321"/>
    </source>
</evidence>
<keyword evidence="4" id="KW-0547">Nucleotide-binding</keyword>
<keyword evidence="8" id="KW-0175">Coiled coil</keyword>
<dbReference type="InterPro" id="IPR003856">
    <property type="entry name" value="LPS_length_determ_N"/>
</dbReference>
<dbReference type="InterPro" id="IPR027417">
    <property type="entry name" value="P-loop_NTPase"/>
</dbReference>
<feature type="transmembrane region" description="Helical" evidence="9">
    <location>
        <begin position="49"/>
        <end position="68"/>
    </location>
</feature>
<feature type="coiled-coil region" evidence="8">
    <location>
        <begin position="276"/>
        <end position="303"/>
    </location>
</feature>
<evidence type="ECO:0000256" key="2">
    <source>
        <dbReference type="ARBA" id="ARBA00022475"/>
    </source>
</evidence>
<proteinExistence type="predicted"/>
<evidence type="ECO:0000256" key="1">
    <source>
        <dbReference type="ARBA" id="ARBA00004651"/>
    </source>
</evidence>
<evidence type="ECO:0000259" key="10">
    <source>
        <dbReference type="Pfam" id="PF02706"/>
    </source>
</evidence>
<dbReference type="Gene3D" id="3.40.50.300">
    <property type="entry name" value="P-loop containing nucleotide triphosphate hydrolases"/>
    <property type="match status" value="1"/>
</dbReference>
<evidence type="ECO:0000256" key="6">
    <source>
        <dbReference type="ARBA" id="ARBA00022989"/>
    </source>
</evidence>
<dbReference type="Proteomes" id="UP000824321">
    <property type="component" value="Chromosome"/>
</dbReference>
<evidence type="ECO:0000313" key="11">
    <source>
        <dbReference type="EMBL" id="QZD95733.1"/>
    </source>
</evidence>
<dbReference type="InterPro" id="IPR005702">
    <property type="entry name" value="Wzc-like_C"/>
</dbReference>
<keyword evidence="3 9" id="KW-0812">Transmembrane</keyword>
<keyword evidence="12" id="KW-1185">Reference proteome</keyword>
<reference evidence="11 12" key="1">
    <citation type="submission" date="2021-08" db="EMBL/GenBank/DDBJ databases">
        <title>Comparative Genomics Analysis of the Genus Qipengyuania Reveals Extensive Genetic Diversity and Metabolic Versatility, Including the Description of Fifteen Novel Species.</title>
        <authorList>
            <person name="Liu Y."/>
        </authorList>
    </citation>
    <scope>NUCLEOTIDE SEQUENCE [LARGE SCALE GENOMIC DNA]</scope>
    <source>
        <strain evidence="11 12">1NDH1</strain>
    </source>
</reference>
<accession>A0ABX9A8Z5</accession>
<dbReference type="CDD" id="cd05387">
    <property type="entry name" value="BY-kinase"/>
    <property type="match status" value="1"/>
</dbReference>
<evidence type="ECO:0000256" key="5">
    <source>
        <dbReference type="ARBA" id="ARBA00022840"/>
    </source>
</evidence>
<sequence length="771" mass="83479">MSQYLAPQTASGNTAVDHRYASAISHEGSHAPQVMSLRDMLRLLERHKLLIIAIVGLTTLAVAAQQLLAPSQYRSVAQVQVELVDEVGTNQADVNSRNEQRVANAVRLYRSRASAERVIDDLSLLEDEAFLNELGSLPEGRTAQMQAATNLLLSMMSVASEPGSDLIQVAVTTRYPALSARIANQFPESVRDVRNSHSNQRREELLASLKSEQASRAADAENAARELSDFRARTGMLVGAGSQEDLQQINRIAVEAASASASSSGSASRSAGISNAARLRSTAQATSAAVQQLERQQSELIAEQARLGATYGPNHPDVQRVNSQLSSVNSALTGEQARARAAANEVASADAARMTALARSDAAMDAARASRLQGTLASMTAKAYQNNANMAELSQLERASVLADTAYAKIADRIEQIEAQMQLQGVNTLVVSPAVPDFDRISPEPLKMILLAILGSGVIAMLIAFARDLIDDRLRTAAQIRRFVNVPTLGMLPTIQSGVSDKIDENLVLRNPQSLYGEAARSAYAELKALSPNSDSQSVLITSPLPGDGKSTVSLTMAAAAVSMGQTAVVVDLDLRRHGLLQTLQNELDTPDIVDVITGRADLDALLSNPAPDMIEWHRKGDESEEEKPRIVLLSANRPVSDPASILTSYRLTMLIEKLSQMFDKVIINAPAALAVRDARAMCDYTDNTVVVAHWGQTTVDQMKATLELLGDQVNGVVYNHVDYAEHARRKYGDSVQFYMEASEYYVDDVPEKISFLDQVRRVFRRTPRAA</sequence>
<evidence type="ECO:0000256" key="7">
    <source>
        <dbReference type="ARBA" id="ARBA00023136"/>
    </source>
</evidence>
<feature type="domain" description="Polysaccharide chain length determinant N-terminal" evidence="10">
    <location>
        <begin position="35"/>
        <end position="122"/>
    </location>
</feature>
<gene>
    <name evidence="11" type="ORF">K3136_03125</name>
</gene>
<protein>
    <submittedName>
        <fullName evidence="11">Succinoglycan biosynthesis protein exop</fullName>
    </submittedName>
</protein>
<dbReference type="RefSeq" id="WP_221431462.1">
    <property type="nucleotide sequence ID" value="NZ_CP081294.1"/>
</dbReference>
<dbReference type="PANTHER" id="PTHR32309">
    <property type="entry name" value="TYROSINE-PROTEIN KINASE"/>
    <property type="match status" value="1"/>
</dbReference>
<keyword evidence="5" id="KW-0067">ATP-binding</keyword>
<evidence type="ECO:0000256" key="3">
    <source>
        <dbReference type="ARBA" id="ARBA00022692"/>
    </source>
</evidence>
<dbReference type="SUPFAM" id="SSF52540">
    <property type="entry name" value="P-loop containing nucleoside triphosphate hydrolases"/>
    <property type="match status" value="1"/>
</dbReference>
<evidence type="ECO:0000256" key="4">
    <source>
        <dbReference type="ARBA" id="ARBA00022741"/>
    </source>
</evidence>
<evidence type="ECO:0000256" key="9">
    <source>
        <dbReference type="SAM" id="Phobius"/>
    </source>
</evidence>
<dbReference type="EMBL" id="CP081294">
    <property type="protein sequence ID" value="QZD95733.1"/>
    <property type="molecule type" value="Genomic_DNA"/>
</dbReference>
<evidence type="ECO:0000256" key="8">
    <source>
        <dbReference type="SAM" id="Coils"/>
    </source>
</evidence>
<keyword evidence="2" id="KW-1003">Cell membrane</keyword>
<keyword evidence="6 9" id="KW-1133">Transmembrane helix</keyword>
<dbReference type="Pfam" id="PF02706">
    <property type="entry name" value="Wzz"/>
    <property type="match status" value="1"/>
</dbReference>
<keyword evidence="7 9" id="KW-0472">Membrane</keyword>